<dbReference type="PANTHER" id="PTHR35841:SF1">
    <property type="entry name" value="PHOSPHONATES-BINDING PERIPLASMIC PROTEIN"/>
    <property type="match status" value="1"/>
</dbReference>
<protein>
    <submittedName>
        <fullName evidence="1">Phosphate/phosphite/phosphonate ABC transporter substrate-binding protein</fullName>
    </submittedName>
</protein>
<organism evidence="1 2">
    <name type="scientific">Cypionkella sinensis</name>
    <dbReference type="NCBI Taxonomy" id="1756043"/>
    <lineage>
        <taxon>Bacteria</taxon>
        <taxon>Pseudomonadati</taxon>
        <taxon>Pseudomonadota</taxon>
        <taxon>Alphaproteobacteria</taxon>
        <taxon>Rhodobacterales</taxon>
        <taxon>Paracoccaceae</taxon>
        <taxon>Cypionkella</taxon>
    </lineage>
</organism>
<keyword evidence="2" id="KW-1185">Reference proteome</keyword>
<dbReference type="Gene3D" id="3.40.190.10">
    <property type="entry name" value="Periplasmic binding protein-like II"/>
    <property type="match status" value="1"/>
</dbReference>
<accession>A0ABV7IT19</accession>
<dbReference type="Pfam" id="PF12974">
    <property type="entry name" value="Phosphonate-bd"/>
    <property type="match status" value="1"/>
</dbReference>
<dbReference type="RefSeq" id="WP_380071293.1">
    <property type="nucleotide sequence ID" value="NZ_JBHRTO010000001.1"/>
</dbReference>
<name>A0ABV7IT19_9RHOB</name>
<gene>
    <name evidence="1" type="ORF">ACFOGH_01555</name>
</gene>
<dbReference type="SUPFAM" id="SSF53850">
    <property type="entry name" value="Periplasmic binding protein-like II"/>
    <property type="match status" value="1"/>
</dbReference>
<comment type="caution">
    <text evidence="1">The sequence shown here is derived from an EMBL/GenBank/DDBJ whole genome shotgun (WGS) entry which is preliminary data.</text>
</comment>
<reference evidence="2" key="1">
    <citation type="journal article" date="2019" name="Int. J. Syst. Evol. Microbiol.">
        <title>The Global Catalogue of Microorganisms (GCM) 10K type strain sequencing project: providing services to taxonomists for standard genome sequencing and annotation.</title>
        <authorList>
            <consortium name="The Broad Institute Genomics Platform"/>
            <consortium name="The Broad Institute Genome Sequencing Center for Infectious Disease"/>
            <person name="Wu L."/>
            <person name="Ma J."/>
        </authorList>
    </citation>
    <scope>NUCLEOTIDE SEQUENCE [LARGE SCALE GENOMIC DNA]</scope>
    <source>
        <strain evidence="2">KCTC 52039</strain>
    </source>
</reference>
<evidence type="ECO:0000313" key="2">
    <source>
        <dbReference type="Proteomes" id="UP001595547"/>
    </source>
</evidence>
<evidence type="ECO:0000313" key="1">
    <source>
        <dbReference type="EMBL" id="MFC3179659.1"/>
    </source>
</evidence>
<dbReference type="PANTHER" id="PTHR35841">
    <property type="entry name" value="PHOSPHONATES-BINDING PERIPLASMIC PROTEIN"/>
    <property type="match status" value="1"/>
</dbReference>
<proteinExistence type="predicted"/>
<dbReference type="EMBL" id="JBHRTO010000001">
    <property type="protein sequence ID" value="MFC3179659.1"/>
    <property type="molecule type" value="Genomic_DNA"/>
</dbReference>
<dbReference type="Proteomes" id="UP001595547">
    <property type="component" value="Unassembled WGS sequence"/>
</dbReference>
<sequence>MIASLGMYDRAETAAANDRLWVAIRDGLRAEGIAAPDALTRGEHAYWDAWQSPELVFSQTCGFPFRAKLHDQVTLIGTPDYGLPGCPPGHYNSVFVARFDDARSTLAEFSGARFAYNEDLSQSGWAAPQNHAAAHGLDFPPSLQTGGHRLSALAVADERADLAAIDALTWKLLTTYEPFAAKLREIARTEPPTPVLPYITAKGADAALYFRVTAAAIAGLSDADRAVLHLKGLVAIPASAYLAVPTPASPAQLAHKS</sequence>